<dbReference type="Proteomes" id="UP000190229">
    <property type="component" value="Unassembled WGS sequence"/>
</dbReference>
<keyword evidence="5 8" id="KW-1133">Transmembrane helix</keyword>
<evidence type="ECO:0000259" key="9">
    <source>
        <dbReference type="PROSITE" id="PS50850"/>
    </source>
</evidence>
<feature type="transmembrane region" description="Helical" evidence="8">
    <location>
        <begin position="252"/>
        <end position="274"/>
    </location>
</feature>
<dbReference type="Pfam" id="PF07690">
    <property type="entry name" value="MFS_1"/>
    <property type="match status" value="1"/>
</dbReference>
<dbReference type="InterPro" id="IPR036259">
    <property type="entry name" value="MFS_trans_sf"/>
</dbReference>
<evidence type="ECO:0000256" key="1">
    <source>
        <dbReference type="ARBA" id="ARBA00004651"/>
    </source>
</evidence>
<dbReference type="PANTHER" id="PTHR23513:SF6">
    <property type="entry name" value="MAJOR FACILITATOR SUPERFAMILY ASSOCIATED DOMAIN-CONTAINING PROTEIN"/>
    <property type="match status" value="1"/>
</dbReference>
<feature type="transmembrane region" description="Helical" evidence="8">
    <location>
        <begin position="286"/>
        <end position="307"/>
    </location>
</feature>
<evidence type="ECO:0000256" key="2">
    <source>
        <dbReference type="ARBA" id="ARBA00022448"/>
    </source>
</evidence>
<dbReference type="InterPro" id="IPR011701">
    <property type="entry name" value="MFS"/>
</dbReference>
<feature type="transmembrane region" description="Helical" evidence="8">
    <location>
        <begin position="201"/>
        <end position="220"/>
    </location>
</feature>
<name>A0A1V4EWR2_9BACL</name>
<gene>
    <name evidence="10" type="ORF">B2M26_02285</name>
</gene>
<comment type="caution">
    <text evidence="10">The sequence shown here is derived from an EMBL/GenBank/DDBJ whole genome shotgun (WGS) entry which is preliminary data.</text>
</comment>
<evidence type="ECO:0000313" key="11">
    <source>
        <dbReference type="Proteomes" id="UP000190229"/>
    </source>
</evidence>
<dbReference type="InterPro" id="IPR020846">
    <property type="entry name" value="MFS_dom"/>
</dbReference>
<keyword evidence="2" id="KW-0813">Transport</keyword>
<proteinExistence type="predicted"/>
<feature type="transmembrane region" description="Helical" evidence="8">
    <location>
        <begin position="376"/>
        <end position="399"/>
    </location>
</feature>
<dbReference type="EMBL" id="MWPS01000005">
    <property type="protein sequence ID" value="OPG17184.1"/>
    <property type="molecule type" value="Genomic_DNA"/>
</dbReference>
<feature type="transmembrane region" description="Helical" evidence="8">
    <location>
        <begin position="83"/>
        <end position="105"/>
    </location>
</feature>
<comment type="subcellular location">
    <subcellularLocation>
        <location evidence="1">Cell membrane</location>
        <topology evidence="1">Multi-pass membrane protein</topology>
    </subcellularLocation>
</comment>
<evidence type="ECO:0000256" key="5">
    <source>
        <dbReference type="ARBA" id="ARBA00022989"/>
    </source>
</evidence>
<feature type="transmembrane region" description="Helical" evidence="8">
    <location>
        <begin position="405"/>
        <end position="426"/>
    </location>
</feature>
<protein>
    <recommendedName>
        <fullName evidence="9">Major facilitator superfamily (MFS) profile domain-containing protein</fullName>
    </recommendedName>
</protein>
<evidence type="ECO:0000256" key="7">
    <source>
        <dbReference type="SAM" id="MobiDB-lite"/>
    </source>
</evidence>
<keyword evidence="3" id="KW-1003">Cell membrane</keyword>
<evidence type="ECO:0000256" key="4">
    <source>
        <dbReference type="ARBA" id="ARBA00022692"/>
    </source>
</evidence>
<accession>A0A1V4EWR2</accession>
<organism evidence="10 11">
    <name type="scientific">Ferroacidibacillus organovorans</name>
    <dbReference type="NCBI Taxonomy" id="1765683"/>
    <lineage>
        <taxon>Bacteria</taxon>
        <taxon>Bacillati</taxon>
        <taxon>Bacillota</taxon>
        <taxon>Bacilli</taxon>
        <taxon>Bacillales</taxon>
        <taxon>Alicyclobacillaceae</taxon>
        <taxon>Ferroacidibacillus</taxon>
    </lineage>
</organism>
<evidence type="ECO:0000313" key="10">
    <source>
        <dbReference type="EMBL" id="OPG17184.1"/>
    </source>
</evidence>
<dbReference type="GO" id="GO:0005886">
    <property type="term" value="C:plasma membrane"/>
    <property type="evidence" value="ECO:0007669"/>
    <property type="project" value="UniProtKB-SubCell"/>
</dbReference>
<keyword evidence="11" id="KW-1185">Reference proteome</keyword>
<evidence type="ECO:0000256" key="6">
    <source>
        <dbReference type="ARBA" id="ARBA00023136"/>
    </source>
</evidence>
<sequence>MGASCGWRKSSGRDSRCRKRESRADSHAVEGVIGLEHDRHLTSPTRIAFTLAVSRGFSALGGQIALTILPVIVYLISHSLAQAGLVLGARLLISTISTPISGVFADRMNQKTLMLASNCARIALFALMAQLHSIPLLAILIAIAAVGGMLEATSVASLTPKIVRAAELPRANAILSSALNLAFIGGPLLSGVLVARFSAHWGFYAAALTQVIALLATMTLPSHPRDETVSAQTKNVTSQLFDGLTFAFQDRFLTLMLTVYSVFILGLTAFNVLAVGLSYHFHMSGYGYGILIAAQGAGMLIVTFLSAKWIKTSSIVPLFLINMPIQGLSILAIALSKSFLLCVFFAFFQGVGWGMEQASVMTVLQMRIPSALQGRTIGLFFSALSIAETVGVILFGWLGGQIGDAAALATAGLLSTVFAILAIFLLRPHLRDVNVDAAH</sequence>
<feature type="region of interest" description="Disordered" evidence="7">
    <location>
        <begin position="1"/>
        <end position="22"/>
    </location>
</feature>
<feature type="transmembrane region" description="Helical" evidence="8">
    <location>
        <begin position="56"/>
        <end position="77"/>
    </location>
</feature>
<reference evidence="10 11" key="1">
    <citation type="submission" date="2017-02" db="EMBL/GenBank/DDBJ databases">
        <title>Draft genome of Acidibacillus ferrooxidans Huett2.</title>
        <authorList>
            <person name="Schopf S."/>
        </authorList>
    </citation>
    <scope>NUCLEOTIDE SEQUENCE [LARGE SCALE GENOMIC DNA]</scope>
    <source>
        <strain evidence="10 11">Huett2</strain>
    </source>
</reference>
<feature type="transmembrane region" description="Helical" evidence="8">
    <location>
        <begin position="171"/>
        <end position="195"/>
    </location>
</feature>
<keyword evidence="6 8" id="KW-0472">Membrane</keyword>
<evidence type="ECO:0000256" key="8">
    <source>
        <dbReference type="SAM" id="Phobius"/>
    </source>
</evidence>
<keyword evidence="4 8" id="KW-0812">Transmembrane</keyword>
<evidence type="ECO:0000256" key="3">
    <source>
        <dbReference type="ARBA" id="ARBA00022475"/>
    </source>
</evidence>
<dbReference type="AlphaFoldDB" id="A0A1V4EWR2"/>
<dbReference type="Gene3D" id="1.20.1250.20">
    <property type="entry name" value="MFS general substrate transporter like domains"/>
    <property type="match status" value="1"/>
</dbReference>
<feature type="domain" description="Major facilitator superfamily (MFS) profile" evidence="9">
    <location>
        <begin position="47"/>
        <end position="430"/>
    </location>
</feature>
<dbReference type="PROSITE" id="PS50850">
    <property type="entry name" value="MFS"/>
    <property type="match status" value="1"/>
</dbReference>
<dbReference type="GO" id="GO:0022857">
    <property type="term" value="F:transmembrane transporter activity"/>
    <property type="evidence" value="ECO:0007669"/>
    <property type="project" value="InterPro"/>
</dbReference>
<dbReference type="CDD" id="cd06173">
    <property type="entry name" value="MFS_MefA_like"/>
    <property type="match status" value="1"/>
</dbReference>
<dbReference type="SUPFAM" id="SSF103473">
    <property type="entry name" value="MFS general substrate transporter"/>
    <property type="match status" value="1"/>
</dbReference>
<dbReference type="PANTHER" id="PTHR23513">
    <property type="entry name" value="INTEGRAL MEMBRANE EFFLUX PROTEIN-RELATED"/>
    <property type="match status" value="1"/>
</dbReference>